<reference evidence="2 3" key="1">
    <citation type="submission" date="2019-02" db="EMBL/GenBank/DDBJ databases">
        <title>Deep-cultivation of Planctomycetes and their phenomic and genomic characterization uncovers novel biology.</title>
        <authorList>
            <person name="Wiegand S."/>
            <person name="Jogler M."/>
            <person name="Boedeker C."/>
            <person name="Pinto D."/>
            <person name="Vollmers J."/>
            <person name="Rivas-Marin E."/>
            <person name="Kohn T."/>
            <person name="Peeters S.H."/>
            <person name="Heuer A."/>
            <person name="Rast P."/>
            <person name="Oberbeckmann S."/>
            <person name="Bunk B."/>
            <person name="Jeske O."/>
            <person name="Meyerdierks A."/>
            <person name="Storesund J.E."/>
            <person name="Kallscheuer N."/>
            <person name="Luecker S."/>
            <person name="Lage O.M."/>
            <person name="Pohl T."/>
            <person name="Merkel B.J."/>
            <person name="Hornburger P."/>
            <person name="Mueller R.-W."/>
            <person name="Bruemmer F."/>
            <person name="Labrenz M."/>
            <person name="Spormann A.M."/>
            <person name="Op den Camp H."/>
            <person name="Overmann J."/>
            <person name="Amann R."/>
            <person name="Jetten M.S.M."/>
            <person name="Mascher T."/>
            <person name="Medema M.H."/>
            <person name="Devos D.P."/>
            <person name="Kaster A.-K."/>
            <person name="Ovreas L."/>
            <person name="Rohde M."/>
            <person name="Galperin M.Y."/>
            <person name="Jogler C."/>
        </authorList>
    </citation>
    <scope>NUCLEOTIDE SEQUENCE [LARGE SCALE GENOMIC DNA]</scope>
    <source>
        <strain evidence="2 3">EC9</strain>
    </source>
</reference>
<dbReference type="KEGG" id="ruv:EC9_47590"/>
<feature type="domain" description="Enoyl reductase (ER)" evidence="1">
    <location>
        <begin position="16"/>
        <end position="331"/>
    </location>
</feature>
<evidence type="ECO:0000313" key="2">
    <source>
        <dbReference type="EMBL" id="QDS90545.1"/>
    </source>
</evidence>
<keyword evidence="3" id="KW-1185">Reference proteome</keyword>
<dbReference type="EC" id="1.3.1.84" evidence="2"/>
<dbReference type="GO" id="GO:0043957">
    <property type="term" value="F:acryloyl-CoA reductase (NADPH) activity"/>
    <property type="evidence" value="ECO:0007669"/>
    <property type="project" value="UniProtKB-EC"/>
</dbReference>
<proteinExistence type="predicted"/>
<dbReference type="Pfam" id="PF08240">
    <property type="entry name" value="ADH_N"/>
    <property type="match status" value="1"/>
</dbReference>
<dbReference type="OrthoDB" id="9782155at2"/>
<gene>
    <name evidence="2" type="primary">acuI_2</name>
    <name evidence="2" type="ORF">EC9_47590</name>
</gene>
<sequence length="333" mass="35348">MADTYRCFWVEKDAAGDVQQSIIDRSVADLPTVESPRVRVAVRWTALNYKDALAATGHPGIVRHFPHVPGIDVIGEVIDSDDPQFATGQTVIVTGHELGTSHHGGWSQQIQVPASWVVPLPQGLAPREAIILGTAGFTAAQCVQALQHHGVESGSGQVVVTGASGGVASIAIQILSRLGYDVAAVSGKPDQHSRLKRWGAAEVIDRNDFIDESKRPLLSARYAGGVDTVGGTTLETLLRTTAYRGCIAACGLAGGHELQTTVYPFLLRGITLAGIDSAMCPMPQRLEIWNRLASDWKPAGLEDLANEISLDDLPAAVDSMLAGKHSGRSIVPM</sequence>
<dbReference type="SUPFAM" id="SSF51735">
    <property type="entry name" value="NAD(P)-binding Rossmann-fold domains"/>
    <property type="match status" value="1"/>
</dbReference>
<evidence type="ECO:0000259" key="1">
    <source>
        <dbReference type="SMART" id="SM00829"/>
    </source>
</evidence>
<dbReference type="PANTHER" id="PTHR43677:SF1">
    <property type="entry name" value="ACRYLYL-COA REDUCTASE ACUI-RELATED"/>
    <property type="match status" value="1"/>
</dbReference>
<protein>
    <submittedName>
        <fullName evidence="2">Putative acrylyl-CoA reductase AcuI</fullName>
        <ecNumber evidence="2">1.3.1.84</ecNumber>
    </submittedName>
</protein>
<dbReference type="InterPro" id="IPR014188">
    <property type="entry name" value="Acrylyl-CoA_reductase_AcuI"/>
</dbReference>
<dbReference type="NCBIfam" id="TIGR02823">
    <property type="entry name" value="oxido_YhdH"/>
    <property type="match status" value="1"/>
</dbReference>
<organism evidence="2 3">
    <name type="scientific">Rosistilla ulvae</name>
    <dbReference type="NCBI Taxonomy" id="1930277"/>
    <lineage>
        <taxon>Bacteria</taxon>
        <taxon>Pseudomonadati</taxon>
        <taxon>Planctomycetota</taxon>
        <taxon>Planctomycetia</taxon>
        <taxon>Pirellulales</taxon>
        <taxon>Pirellulaceae</taxon>
        <taxon>Rosistilla</taxon>
    </lineage>
</organism>
<dbReference type="CDD" id="cd05280">
    <property type="entry name" value="MDR_yhdh_yhfp"/>
    <property type="match status" value="1"/>
</dbReference>
<dbReference type="SUPFAM" id="SSF50129">
    <property type="entry name" value="GroES-like"/>
    <property type="match status" value="1"/>
</dbReference>
<dbReference type="InterPro" id="IPR020843">
    <property type="entry name" value="ER"/>
</dbReference>
<dbReference type="InterPro" id="IPR051397">
    <property type="entry name" value="Zn-ADH-like_protein"/>
</dbReference>
<name>A0A517M6R7_9BACT</name>
<keyword evidence="2" id="KW-0560">Oxidoreductase</keyword>
<dbReference type="InterPro" id="IPR013149">
    <property type="entry name" value="ADH-like_C"/>
</dbReference>
<dbReference type="Gene3D" id="3.40.50.720">
    <property type="entry name" value="NAD(P)-binding Rossmann-like Domain"/>
    <property type="match status" value="1"/>
</dbReference>
<dbReference type="Pfam" id="PF00107">
    <property type="entry name" value="ADH_zinc_N"/>
    <property type="match status" value="1"/>
</dbReference>
<dbReference type="RefSeq" id="WP_145348345.1">
    <property type="nucleotide sequence ID" value="NZ_CP036261.1"/>
</dbReference>
<dbReference type="AlphaFoldDB" id="A0A517M6R7"/>
<dbReference type="PANTHER" id="PTHR43677">
    <property type="entry name" value="SHORT-CHAIN DEHYDROGENASE/REDUCTASE"/>
    <property type="match status" value="1"/>
</dbReference>
<dbReference type="InterPro" id="IPR013154">
    <property type="entry name" value="ADH-like_N"/>
</dbReference>
<dbReference type="Gene3D" id="3.90.180.10">
    <property type="entry name" value="Medium-chain alcohol dehydrogenases, catalytic domain"/>
    <property type="match status" value="1"/>
</dbReference>
<accession>A0A517M6R7</accession>
<dbReference type="EMBL" id="CP036261">
    <property type="protein sequence ID" value="QDS90545.1"/>
    <property type="molecule type" value="Genomic_DNA"/>
</dbReference>
<dbReference type="InterPro" id="IPR036291">
    <property type="entry name" value="NAD(P)-bd_dom_sf"/>
</dbReference>
<dbReference type="SMART" id="SM00829">
    <property type="entry name" value="PKS_ER"/>
    <property type="match status" value="1"/>
</dbReference>
<dbReference type="InterPro" id="IPR011032">
    <property type="entry name" value="GroES-like_sf"/>
</dbReference>
<dbReference type="Proteomes" id="UP000319557">
    <property type="component" value="Chromosome"/>
</dbReference>
<evidence type="ECO:0000313" key="3">
    <source>
        <dbReference type="Proteomes" id="UP000319557"/>
    </source>
</evidence>